<dbReference type="InParanoid" id="A0A409YJR8"/>
<organism evidence="1 2">
    <name type="scientific">Panaeolus cyanescens</name>
    <dbReference type="NCBI Taxonomy" id="181874"/>
    <lineage>
        <taxon>Eukaryota</taxon>
        <taxon>Fungi</taxon>
        <taxon>Dikarya</taxon>
        <taxon>Basidiomycota</taxon>
        <taxon>Agaricomycotina</taxon>
        <taxon>Agaricomycetes</taxon>
        <taxon>Agaricomycetidae</taxon>
        <taxon>Agaricales</taxon>
        <taxon>Agaricineae</taxon>
        <taxon>Galeropsidaceae</taxon>
        <taxon>Panaeolus</taxon>
    </lineage>
</organism>
<dbReference type="AlphaFoldDB" id="A0A409YJR8"/>
<comment type="caution">
    <text evidence="1">The sequence shown here is derived from an EMBL/GenBank/DDBJ whole genome shotgun (WGS) entry which is preliminary data.</text>
</comment>
<dbReference type="Proteomes" id="UP000284842">
    <property type="component" value="Unassembled WGS sequence"/>
</dbReference>
<proteinExistence type="predicted"/>
<accession>A0A409YJR8</accession>
<dbReference type="EMBL" id="NHTK01001090">
    <property type="protein sequence ID" value="PPR03238.1"/>
    <property type="molecule type" value="Genomic_DNA"/>
</dbReference>
<evidence type="ECO:0000313" key="2">
    <source>
        <dbReference type="Proteomes" id="UP000284842"/>
    </source>
</evidence>
<evidence type="ECO:0000313" key="1">
    <source>
        <dbReference type="EMBL" id="PPR03238.1"/>
    </source>
</evidence>
<name>A0A409YJR8_9AGAR</name>
<gene>
    <name evidence="1" type="ORF">CVT24_012757</name>
</gene>
<reference evidence="1 2" key="1">
    <citation type="journal article" date="2018" name="Evol. Lett.">
        <title>Horizontal gene cluster transfer increased hallucinogenic mushroom diversity.</title>
        <authorList>
            <person name="Reynolds H.T."/>
            <person name="Vijayakumar V."/>
            <person name="Gluck-Thaler E."/>
            <person name="Korotkin H.B."/>
            <person name="Matheny P.B."/>
            <person name="Slot J.C."/>
        </authorList>
    </citation>
    <scope>NUCLEOTIDE SEQUENCE [LARGE SCALE GENOMIC DNA]</scope>
    <source>
        <strain evidence="1 2">2629</strain>
    </source>
</reference>
<keyword evidence="2" id="KW-1185">Reference proteome</keyword>
<sequence length="177" mass="20241">MSSNVHYVTLPQADHGRRLLPQNRQPDIIFEAASDAPGSDLGIPLVELPGTIDELEPLHRMRDPDQVVYYTDDRRQVVDLWLVWPGYNSKRAISWRVISTCDPAGITRKEFAIEIRALLMSAFEKFERQNETGAADAYQYPVGFGEGQISPHHVVVTKAYHIKACEWQVEIRLRSWP</sequence>
<protein>
    <submittedName>
        <fullName evidence="1">Uncharacterized protein</fullName>
    </submittedName>
</protein>